<dbReference type="Proteomes" id="UP001497516">
    <property type="component" value="Chromosome 7"/>
</dbReference>
<keyword evidence="3" id="KW-1185">Reference proteome</keyword>
<feature type="region of interest" description="Disordered" evidence="1">
    <location>
        <begin position="1"/>
        <end position="22"/>
    </location>
</feature>
<dbReference type="EMBL" id="OZ034820">
    <property type="protein sequence ID" value="CAL1403245.1"/>
    <property type="molecule type" value="Genomic_DNA"/>
</dbReference>
<evidence type="ECO:0000313" key="2">
    <source>
        <dbReference type="EMBL" id="CAL1403245.1"/>
    </source>
</evidence>
<gene>
    <name evidence="2" type="ORF">LTRI10_LOCUS43190</name>
</gene>
<sequence length="103" mass="11424">MAAYNNTSASDRQLRQRGGKPNVVSLRMSCRSSSSHLLSRDDLFTVVDIAGRGVLREAFGDQSRSGMMTGLVCITPDAGWFGISETRWIPLNWEERVFVVSIT</sequence>
<organism evidence="2 3">
    <name type="scientific">Linum trigynum</name>
    <dbReference type="NCBI Taxonomy" id="586398"/>
    <lineage>
        <taxon>Eukaryota</taxon>
        <taxon>Viridiplantae</taxon>
        <taxon>Streptophyta</taxon>
        <taxon>Embryophyta</taxon>
        <taxon>Tracheophyta</taxon>
        <taxon>Spermatophyta</taxon>
        <taxon>Magnoliopsida</taxon>
        <taxon>eudicotyledons</taxon>
        <taxon>Gunneridae</taxon>
        <taxon>Pentapetalae</taxon>
        <taxon>rosids</taxon>
        <taxon>fabids</taxon>
        <taxon>Malpighiales</taxon>
        <taxon>Linaceae</taxon>
        <taxon>Linum</taxon>
    </lineage>
</organism>
<feature type="compositionally biased region" description="Polar residues" evidence="1">
    <location>
        <begin position="1"/>
        <end position="11"/>
    </location>
</feature>
<evidence type="ECO:0000313" key="3">
    <source>
        <dbReference type="Proteomes" id="UP001497516"/>
    </source>
</evidence>
<protein>
    <submittedName>
        <fullName evidence="2">Uncharacterized protein</fullName>
    </submittedName>
</protein>
<name>A0AAV2FY05_9ROSI</name>
<reference evidence="2 3" key="1">
    <citation type="submission" date="2024-04" db="EMBL/GenBank/DDBJ databases">
        <authorList>
            <person name="Fracassetti M."/>
        </authorList>
    </citation>
    <scope>NUCLEOTIDE SEQUENCE [LARGE SCALE GENOMIC DNA]</scope>
</reference>
<accession>A0AAV2FY05</accession>
<dbReference type="AlphaFoldDB" id="A0AAV2FY05"/>
<proteinExistence type="predicted"/>
<evidence type="ECO:0000256" key="1">
    <source>
        <dbReference type="SAM" id="MobiDB-lite"/>
    </source>
</evidence>